<protein>
    <submittedName>
        <fullName evidence="1">Uncharacterized protein</fullName>
    </submittedName>
</protein>
<dbReference type="Proteomes" id="UP000712600">
    <property type="component" value="Unassembled WGS sequence"/>
</dbReference>
<comment type="caution">
    <text evidence="1">The sequence shown here is derived from an EMBL/GenBank/DDBJ whole genome shotgun (WGS) entry which is preliminary data.</text>
</comment>
<evidence type="ECO:0000313" key="1">
    <source>
        <dbReference type="EMBL" id="KAF3598635.1"/>
    </source>
</evidence>
<organism evidence="1 2">
    <name type="scientific">Brassica cretica</name>
    <name type="common">Mustard</name>
    <dbReference type="NCBI Taxonomy" id="69181"/>
    <lineage>
        <taxon>Eukaryota</taxon>
        <taxon>Viridiplantae</taxon>
        <taxon>Streptophyta</taxon>
        <taxon>Embryophyta</taxon>
        <taxon>Tracheophyta</taxon>
        <taxon>Spermatophyta</taxon>
        <taxon>Magnoliopsida</taxon>
        <taxon>eudicotyledons</taxon>
        <taxon>Gunneridae</taxon>
        <taxon>Pentapetalae</taxon>
        <taxon>rosids</taxon>
        <taxon>malvids</taxon>
        <taxon>Brassicales</taxon>
        <taxon>Brassicaceae</taxon>
        <taxon>Brassiceae</taxon>
        <taxon>Brassica</taxon>
    </lineage>
</organism>
<reference evidence="1" key="1">
    <citation type="submission" date="2019-12" db="EMBL/GenBank/DDBJ databases">
        <title>Genome sequencing and annotation of Brassica cretica.</title>
        <authorList>
            <person name="Studholme D.J."/>
            <person name="Sarris P."/>
        </authorList>
    </citation>
    <scope>NUCLEOTIDE SEQUENCE</scope>
    <source>
        <strain evidence="1">PFS-109/04</strain>
        <tissue evidence="1">Leaf</tissue>
    </source>
</reference>
<evidence type="ECO:0000313" key="2">
    <source>
        <dbReference type="Proteomes" id="UP000712600"/>
    </source>
</evidence>
<proteinExistence type="predicted"/>
<name>A0A8S9SF37_BRACR</name>
<dbReference type="AlphaFoldDB" id="A0A8S9SF37"/>
<sequence length="105" mass="12192">MQLVIKKLNDHYKHKIEDTGTQPMVAGPYSALTHGSSWLLHRLNDERYEDEAAKEQKDLIDFMSYGFIFLDSSVLAKTMDDKFLILCIFSPDETENTDMKEMERA</sequence>
<dbReference type="EMBL" id="QGKX02000004">
    <property type="protein sequence ID" value="KAF3598635.1"/>
    <property type="molecule type" value="Genomic_DNA"/>
</dbReference>
<gene>
    <name evidence="1" type="ORF">F2Q69_00034885</name>
</gene>
<accession>A0A8S9SF37</accession>